<dbReference type="InterPro" id="IPR037185">
    <property type="entry name" value="EmrE-like"/>
</dbReference>
<sequence>MPLRDLLLGLLVIVIWALNIIVIKLGVSDMPPLLLTTLRLALVAALLVPFHPVARHHLPFLALLSVTFGVMNFALLIIGLGQAEAGTGALLVQMGTPFATLLAVIFLRERLGAKRLVGLLLSFGGIGVLAGGPTLPAPLPTALLLASALGWAVSQLLIKLGPKVSPMAIAGWIALFATPQLALASWWFEDNHWQAMLDAGLAGWGAVLYTALMSSILAYGIWFGLIRRHDVNRVVPLTLLVPVLAVILGIVLLGDSVNAYKLGGGGMVVAGVALIVIRFGPRRAPATPPVPTAPSKDP</sequence>
<feature type="domain" description="EamA" evidence="6">
    <location>
        <begin position="6"/>
        <end position="129"/>
    </location>
</feature>
<protein>
    <submittedName>
        <fullName evidence="7">EamA family transporter</fullName>
    </submittedName>
</protein>
<evidence type="ECO:0000256" key="2">
    <source>
        <dbReference type="ARBA" id="ARBA00022692"/>
    </source>
</evidence>
<dbReference type="AlphaFoldDB" id="A0AAU7KRC8"/>
<dbReference type="PANTHER" id="PTHR32322">
    <property type="entry name" value="INNER MEMBRANE TRANSPORTER"/>
    <property type="match status" value="1"/>
</dbReference>
<dbReference type="GO" id="GO:0016020">
    <property type="term" value="C:membrane"/>
    <property type="evidence" value="ECO:0007669"/>
    <property type="project" value="UniProtKB-SubCell"/>
</dbReference>
<proteinExistence type="predicted"/>
<evidence type="ECO:0000256" key="3">
    <source>
        <dbReference type="ARBA" id="ARBA00022989"/>
    </source>
</evidence>
<name>A0AAU7KRC8_9GAMM</name>
<evidence type="ECO:0000259" key="6">
    <source>
        <dbReference type="Pfam" id="PF00892"/>
    </source>
</evidence>
<evidence type="ECO:0000313" key="7">
    <source>
        <dbReference type="EMBL" id="XBO74270.1"/>
    </source>
</evidence>
<comment type="subcellular location">
    <subcellularLocation>
        <location evidence="1">Membrane</location>
        <topology evidence="1">Multi-pass membrane protein</topology>
    </subcellularLocation>
</comment>
<feature type="transmembrane region" description="Helical" evidence="5">
    <location>
        <begin position="141"/>
        <end position="158"/>
    </location>
</feature>
<keyword evidence="4 5" id="KW-0472">Membrane</keyword>
<feature type="transmembrane region" description="Helical" evidence="5">
    <location>
        <begin position="259"/>
        <end position="277"/>
    </location>
</feature>
<evidence type="ECO:0000256" key="4">
    <source>
        <dbReference type="ARBA" id="ARBA00023136"/>
    </source>
</evidence>
<feature type="transmembrane region" description="Helical" evidence="5">
    <location>
        <begin position="7"/>
        <end position="27"/>
    </location>
</feature>
<feature type="transmembrane region" description="Helical" evidence="5">
    <location>
        <begin position="116"/>
        <end position="135"/>
    </location>
</feature>
<organism evidence="7">
    <name type="scientific">Halomonas sp. H10-59</name>
    <dbReference type="NCBI Taxonomy" id="2950874"/>
    <lineage>
        <taxon>Bacteria</taxon>
        <taxon>Pseudomonadati</taxon>
        <taxon>Pseudomonadota</taxon>
        <taxon>Gammaproteobacteria</taxon>
        <taxon>Oceanospirillales</taxon>
        <taxon>Halomonadaceae</taxon>
        <taxon>Halomonas</taxon>
    </lineage>
</organism>
<dbReference type="PANTHER" id="PTHR32322:SF9">
    <property type="entry name" value="AMINO-ACID METABOLITE EFFLUX PUMP-RELATED"/>
    <property type="match status" value="1"/>
</dbReference>
<dbReference type="EMBL" id="CP098828">
    <property type="protein sequence ID" value="XBO74270.1"/>
    <property type="molecule type" value="Genomic_DNA"/>
</dbReference>
<gene>
    <name evidence="7" type="ORF">NFG57_15805</name>
</gene>
<feature type="transmembrane region" description="Helical" evidence="5">
    <location>
        <begin position="234"/>
        <end position="253"/>
    </location>
</feature>
<feature type="transmembrane region" description="Helical" evidence="5">
    <location>
        <begin position="87"/>
        <end position="107"/>
    </location>
</feature>
<keyword evidence="2 5" id="KW-0812">Transmembrane</keyword>
<evidence type="ECO:0000256" key="5">
    <source>
        <dbReference type="SAM" id="Phobius"/>
    </source>
</evidence>
<reference evidence="7" key="1">
    <citation type="submission" date="2022-06" db="EMBL/GenBank/DDBJ databases">
        <title>A novel DMS-producing enzyme.</title>
        <authorList>
            <person name="Zhang Y."/>
        </authorList>
    </citation>
    <scope>NUCLEOTIDE SEQUENCE</scope>
    <source>
        <strain evidence="7">H10-59</strain>
    </source>
</reference>
<dbReference type="InterPro" id="IPR000620">
    <property type="entry name" value="EamA_dom"/>
</dbReference>
<dbReference type="InterPro" id="IPR050638">
    <property type="entry name" value="AA-Vitamin_Transporters"/>
</dbReference>
<keyword evidence="3 5" id="KW-1133">Transmembrane helix</keyword>
<accession>A0AAU7KRC8</accession>
<feature type="domain" description="EamA" evidence="6">
    <location>
        <begin position="143"/>
        <end position="276"/>
    </location>
</feature>
<evidence type="ECO:0000256" key="1">
    <source>
        <dbReference type="ARBA" id="ARBA00004141"/>
    </source>
</evidence>
<dbReference type="SUPFAM" id="SSF103481">
    <property type="entry name" value="Multidrug resistance efflux transporter EmrE"/>
    <property type="match status" value="2"/>
</dbReference>
<dbReference type="Pfam" id="PF00892">
    <property type="entry name" value="EamA"/>
    <property type="match status" value="2"/>
</dbReference>
<dbReference type="Gene3D" id="1.10.3730.20">
    <property type="match status" value="1"/>
</dbReference>
<feature type="transmembrane region" description="Helical" evidence="5">
    <location>
        <begin position="60"/>
        <end position="81"/>
    </location>
</feature>
<feature type="transmembrane region" description="Helical" evidence="5">
    <location>
        <begin position="33"/>
        <end position="53"/>
    </location>
</feature>
<dbReference type="RefSeq" id="WP_348814739.1">
    <property type="nucleotide sequence ID" value="NZ_CP098828.1"/>
</dbReference>
<feature type="transmembrane region" description="Helical" evidence="5">
    <location>
        <begin position="200"/>
        <end position="222"/>
    </location>
</feature>
<feature type="transmembrane region" description="Helical" evidence="5">
    <location>
        <begin position="170"/>
        <end position="188"/>
    </location>
</feature>